<proteinExistence type="predicted"/>
<organism evidence="7 8">
    <name type="scientific">Halomonas citrativorans</name>
    <dbReference type="NCBI Taxonomy" id="2742612"/>
    <lineage>
        <taxon>Bacteria</taxon>
        <taxon>Pseudomonadati</taxon>
        <taxon>Pseudomonadota</taxon>
        <taxon>Gammaproteobacteria</taxon>
        <taxon>Oceanospirillales</taxon>
        <taxon>Halomonadaceae</taxon>
        <taxon>Halomonas</taxon>
    </lineage>
</organism>
<dbReference type="InterPro" id="IPR036259">
    <property type="entry name" value="MFS_trans_sf"/>
</dbReference>
<dbReference type="GO" id="GO:0016020">
    <property type="term" value="C:membrane"/>
    <property type="evidence" value="ECO:0007669"/>
    <property type="project" value="UniProtKB-SubCell"/>
</dbReference>
<protein>
    <submittedName>
        <fullName evidence="7">Probable membrane protein YPO2362</fullName>
    </submittedName>
</protein>
<dbReference type="AlphaFoldDB" id="A0A1R4HRS3"/>
<evidence type="ECO:0000256" key="3">
    <source>
        <dbReference type="ARBA" id="ARBA00022989"/>
    </source>
</evidence>
<comment type="caution">
    <text evidence="7">The sequence shown here is derived from an EMBL/GenBank/DDBJ whole genome shotgun (WGS) entry which is preliminary data.</text>
</comment>
<dbReference type="InterPro" id="IPR006977">
    <property type="entry name" value="Yip1_dom"/>
</dbReference>
<evidence type="ECO:0000313" key="8">
    <source>
        <dbReference type="Proteomes" id="UP000196331"/>
    </source>
</evidence>
<feature type="transmembrane region" description="Helical" evidence="5">
    <location>
        <begin position="34"/>
        <end position="54"/>
    </location>
</feature>
<evidence type="ECO:0000256" key="2">
    <source>
        <dbReference type="ARBA" id="ARBA00022692"/>
    </source>
</evidence>
<accession>A0A1R4HRS3</accession>
<evidence type="ECO:0000313" key="7">
    <source>
        <dbReference type="EMBL" id="SJN10259.1"/>
    </source>
</evidence>
<feature type="transmembrane region" description="Helical" evidence="5">
    <location>
        <begin position="169"/>
        <end position="191"/>
    </location>
</feature>
<dbReference type="SUPFAM" id="SSF103473">
    <property type="entry name" value="MFS general substrate transporter"/>
    <property type="match status" value="1"/>
</dbReference>
<feature type="transmembrane region" description="Helical" evidence="5">
    <location>
        <begin position="107"/>
        <end position="123"/>
    </location>
</feature>
<gene>
    <name evidence="7" type="ORF">CZ787_03235</name>
</gene>
<feature type="domain" description="Yip1" evidence="6">
    <location>
        <begin position="6"/>
        <end position="178"/>
    </location>
</feature>
<keyword evidence="3 5" id="KW-1133">Transmembrane helix</keyword>
<evidence type="ECO:0000256" key="1">
    <source>
        <dbReference type="ARBA" id="ARBA00004141"/>
    </source>
</evidence>
<evidence type="ECO:0000259" key="6">
    <source>
        <dbReference type="Pfam" id="PF04893"/>
    </source>
</evidence>
<dbReference type="Proteomes" id="UP000196331">
    <property type="component" value="Unassembled WGS sequence"/>
</dbReference>
<dbReference type="Pfam" id="PF04893">
    <property type="entry name" value="Yip1"/>
    <property type="match status" value="1"/>
</dbReference>
<comment type="subcellular location">
    <subcellularLocation>
        <location evidence="1">Membrane</location>
        <topology evidence="1">Multi-pass membrane protein</topology>
    </subcellularLocation>
</comment>
<feature type="transmembrane region" description="Helical" evidence="5">
    <location>
        <begin position="74"/>
        <end position="95"/>
    </location>
</feature>
<keyword evidence="4 5" id="KW-0472">Membrane</keyword>
<reference evidence="7 8" key="1">
    <citation type="submission" date="2017-02" db="EMBL/GenBank/DDBJ databases">
        <authorList>
            <person name="Dridi B."/>
        </authorList>
    </citation>
    <scope>NUCLEOTIDE SEQUENCE [LARGE SCALE GENOMIC DNA]</scope>
    <source>
        <strain evidence="7 8">JB380</strain>
    </source>
</reference>
<keyword evidence="2 5" id="KW-0812">Transmembrane</keyword>
<sequence>MIHHVWGLLHHPDAEWHKISGEHESVSHLYVHHVLVLAVIPVVCALIGTTQIGWTYGGSDTYKVSITDGLALGVAFYALMLMAVGVVGSVVHWLARKLESRPSRRNCIIFAGYIGTPMFLSGVFALYPAFWFCMLGLVIGLLYSAYLLYKGTPSFLGISHKRGFIISTATLCIGVLVLEVLLAVIVLLWSMGSEYSVVWWFFG</sequence>
<feature type="transmembrane region" description="Helical" evidence="5">
    <location>
        <begin position="129"/>
        <end position="149"/>
    </location>
</feature>
<evidence type="ECO:0000256" key="5">
    <source>
        <dbReference type="SAM" id="Phobius"/>
    </source>
</evidence>
<dbReference type="EMBL" id="FUKM01000013">
    <property type="protein sequence ID" value="SJN10259.1"/>
    <property type="molecule type" value="Genomic_DNA"/>
</dbReference>
<dbReference type="RefSeq" id="WP_087106107.1">
    <property type="nucleotide sequence ID" value="NZ_FUKM01000013.1"/>
</dbReference>
<name>A0A1R4HRS3_9GAMM</name>
<dbReference type="OrthoDB" id="9808452at2"/>
<evidence type="ECO:0000256" key="4">
    <source>
        <dbReference type="ARBA" id="ARBA00023136"/>
    </source>
</evidence>